<sequence length="73" mass="8687">METVFDYNITDKERENIGIPDKEHYLLFNDEDSANLGLAKLMHERGDMKRATMYANKLPPDLKWDFYRLITHP</sequence>
<dbReference type="Proteomes" id="UP000501982">
    <property type="component" value="Chromosome"/>
</dbReference>
<evidence type="ECO:0000313" key="2">
    <source>
        <dbReference type="Proteomes" id="UP000501982"/>
    </source>
</evidence>
<dbReference type="AlphaFoldDB" id="A0A7L5EKR0"/>
<name>A0A7L5EKR0_PARDI</name>
<gene>
    <name evidence="1" type="ORF">HHO38_21675</name>
</gene>
<proteinExistence type="predicted"/>
<dbReference type="RefSeq" id="WP_170106428.1">
    <property type="nucleotide sequence ID" value="NZ_CAJSZN010000036.1"/>
</dbReference>
<dbReference type="EMBL" id="CP051672">
    <property type="protein sequence ID" value="QJE30720.1"/>
    <property type="molecule type" value="Genomic_DNA"/>
</dbReference>
<protein>
    <submittedName>
        <fullName evidence="1">Uncharacterized protein</fullName>
    </submittedName>
</protein>
<evidence type="ECO:0000313" key="1">
    <source>
        <dbReference type="EMBL" id="QJE30720.1"/>
    </source>
</evidence>
<organism evidence="1 2">
    <name type="scientific">Parabacteroides distasonis</name>
    <dbReference type="NCBI Taxonomy" id="823"/>
    <lineage>
        <taxon>Bacteria</taxon>
        <taxon>Pseudomonadati</taxon>
        <taxon>Bacteroidota</taxon>
        <taxon>Bacteroidia</taxon>
        <taxon>Bacteroidales</taxon>
        <taxon>Tannerellaceae</taxon>
        <taxon>Parabacteroides</taxon>
    </lineage>
</organism>
<reference evidence="1 2" key="1">
    <citation type="submission" date="2020-04" db="EMBL/GenBank/DDBJ databases">
        <title>Complete Genomes and Methylome analysis of CBBP consortium that reverse antibiotic-induced susceptibility to vancomycin-resistant Enterococcus faecium infection.</title>
        <authorList>
            <person name="Fomenkov A."/>
            <person name="Zhang Z."/>
            <person name="Pamer E."/>
            <person name="Roberts R.J."/>
        </authorList>
    </citation>
    <scope>NUCLEOTIDE SEQUENCE [LARGE SCALE GENOMIC DNA]</scope>
    <source>
        <strain evidence="2">CBBP</strain>
    </source>
</reference>
<accession>A0A7L5EKR0</accession>